<dbReference type="EMBL" id="AB933566">
    <property type="protein sequence ID" value="BAP05581.1"/>
    <property type="molecule type" value="Genomic_DNA"/>
</dbReference>
<dbReference type="SMART" id="SM00587">
    <property type="entry name" value="CHK"/>
    <property type="match status" value="1"/>
</dbReference>
<proteinExistence type="predicted"/>
<evidence type="ECO:0000313" key="2">
    <source>
        <dbReference type="EMBL" id="BAP05581.1"/>
    </source>
</evidence>
<protein>
    <submittedName>
        <fullName evidence="2">CalQ</fullName>
    </submittedName>
</protein>
<accession>A0A068PCD5</accession>
<dbReference type="Pfam" id="PF07914">
    <property type="entry name" value="DUF1679"/>
    <property type="match status" value="1"/>
</dbReference>
<dbReference type="Gene3D" id="3.90.1200.10">
    <property type="match status" value="1"/>
</dbReference>
<dbReference type="SUPFAM" id="SSF56112">
    <property type="entry name" value="Protein kinase-like (PK-like)"/>
    <property type="match status" value="1"/>
</dbReference>
<dbReference type="PANTHER" id="PTHR23020">
    <property type="entry name" value="UNCHARACTERIZED NUCLEAR HORMONE RECEPTOR-RELATED"/>
    <property type="match status" value="1"/>
</dbReference>
<dbReference type="InterPro" id="IPR052961">
    <property type="entry name" value="Oxido-Kinase-like_Enzymes"/>
</dbReference>
<sequence length="377" mass="43427">MFPTQVGELSIVWLNQTLTDQENRQGARVVDFSTEPLADQGRTSAVYLLTLTYDQLTEMPTKLVLKFAMDQDFVKDALQDQNVFEREVTFYRRFGDGAGIPVPRCYAAAYDAEKNACVLLLEYIENAHQPDLFHGSVAEVDIAVEHLAPFHARWWQRQEELAGIPCEYDRPDQHVQNVTRALEKIPEEHRDDVGRTVIEVLELWLKHRSQIVVHCARGPLTLCHGSFHRQQLLCPTAENDPFRVIDWQSATIDCGPIDLARLLVTGLLPAARRAHETRLVERYHALLVENGVADYPLEQVWQHYRLGIVRVLVLHIQVFAHFNVKLMLEHWGRVAEEQSLWKVLFQWPEQALMEHAVPELLRQIARETPTIEAEEQG</sequence>
<dbReference type="AlphaFoldDB" id="A0A068PCD5"/>
<dbReference type="InterPro" id="IPR011009">
    <property type="entry name" value="Kinase-like_dom_sf"/>
</dbReference>
<evidence type="ECO:0000259" key="1">
    <source>
        <dbReference type="SMART" id="SM00587"/>
    </source>
</evidence>
<reference evidence="2" key="1">
    <citation type="journal article" date="2014" name="Nat. Chem. Biol.">
        <title>Calyculin biogenesis from a pyrophosphate protoxin produced by a sponge symbiont.</title>
        <authorList>
            <person name="Wakimoto T."/>
            <person name="Egami Y."/>
            <person name="Nakashima Y."/>
            <person name="Wakimoto Y."/>
            <person name="Mori T."/>
            <person name="Awakawa T."/>
            <person name="Ito T."/>
            <person name="Kenmoku H."/>
            <person name="Asakawa Y."/>
            <person name="Piel J."/>
            <person name="Abe I."/>
        </authorList>
    </citation>
    <scope>NUCLEOTIDE SEQUENCE</scope>
</reference>
<dbReference type="PANTHER" id="PTHR23020:SF41">
    <property type="entry name" value="AMINOGLYCOSIDE PHOSPHOTRANSFERASE DOMAIN-CONTAINING PROTEIN"/>
    <property type="match status" value="1"/>
</dbReference>
<name>A0A068PCD5_9BACT</name>
<feature type="domain" description="CHK kinase-like" evidence="1">
    <location>
        <begin position="118"/>
        <end position="293"/>
    </location>
</feature>
<dbReference type="InterPro" id="IPR015897">
    <property type="entry name" value="CHK_kinase-like"/>
</dbReference>
<organism evidence="2">
    <name type="scientific">uncultured Candidatus Entotheonella sp</name>
    <dbReference type="NCBI Taxonomy" id="312019"/>
    <lineage>
        <taxon>Bacteria</taxon>
        <taxon>Pseudomonadati</taxon>
        <taxon>Nitrospinota/Tectimicrobiota group</taxon>
        <taxon>Candidatus Tectimicrobiota</taxon>
        <taxon>Candidatus Entotheonellia</taxon>
        <taxon>Candidatus Entotheonellales</taxon>
        <taxon>Candidatus Entotheonellaceae</taxon>
        <taxon>Candidatus Entotheonella</taxon>
        <taxon>environmental samples</taxon>
    </lineage>
</organism>
<dbReference type="InterPro" id="IPR012877">
    <property type="entry name" value="Dhs-27"/>
</dbReference>
<gene>
    <name evidence="2" type="primary">calQ</name>
</gene>